<keyword evidence="4" id="KW-1185">Reference proteome</keyword>
<comment type="caution">
    <text evidence="3">The sequence shown here is derived from an EMBL/GenBank/DDBJ whole genome shotgun (WGS) entry which is preliminary data.</text>
</comment>
<proteinExistence type="predicted"/>
<feature type="transmembrane region" description="Helical" evidence="1">
    <location>
        <begin position="75"/>
        <end position="91"/>
    </location>
</feature>
<feature type="transmembrane region" description="Helical" evidence="1">
    <location>
        <begin position="43"/>
        <end position="63"/>
    </location>
</feature>
<dbReference type="OrthoDB" id="2190715at2759"/>
<gene>
    <name evidence="3" type="ORF">TUBRATIS_006980</name>
</gene>
<evidence type="ECO:0000313" key="4">
    <source>
        <dbReference type="Proteomes" id="UP000282876"/>
    </source>
</evidence>
<sequence length="146" mass="17432">MFFLIYLTILLFLITISVQSPVQQIRDNLLEKLYKKYSSVTVLIIYSLITRKTLHLPLLLILFIPLPQKKIFSGHVYKTILITYFLVKAYLFTNNTFFRILGIIFILFINFYVFKTIFYFHNKKELLFGWILGTLVIYLINYLISL</sequence>
<dbReference type="AlphaFoldDB" id="A0A437ANM7"/>
<keyword evidence="1" id="KW-0812">Transmembrane</keyword>
<dbReference type="EMBL" id="RCSS01000144">
    <property type="protein sequence ID" value="RVD92780.1"/>
    <property type="molecule type" value="Genomic_DNA"/>
</dbReference>
<protein>
    <submittedName>
        <fullName evidence="3">Uncharacterized protein</fullName>
    </submittedName>
</protein>
<reference evidence="3 4" key="1">
    <citation type="submission" date="2018-10" db="EMBL/GenBank/DDBJ databases">
        <title>Draft genome sequence of the microsporidian Tubulinosema ratisbonensis.</title>
        <authorList>
            <person name="Polonais V."/>
            <person name="Peyretaillade E."/>
            <person name="Niehus S."/>
            <person name="Wawrzyniak I."/>
            <person name="Franchet A."/>
            <person name="Gaspin C."/>
            <person name="Reichstadt M."/>
            <person name="Belser C."/>
            <person name="Labadie K."/>
            <person name="Delbac F."/>
            <person name="Ferrandon D."/>
        </authorList>
    </citation>
    <scope>NUCLEOTIDE SEQUENCE [LARGE SCALE GENOMIC DNA]</scope>
    <source>
        <strain evidence="3 4">Franzen</strain>
    </source>
</reference>
<name>A0A437ANM7_9MICR</name>
<keyword evidence="2" id="KW-0732">Signal</keyword>
<evidence type="ECO:0000256" key="1">
    <source>
        <dbReference type="SAM" id="Phobius"/>
    </source>
</evidence>
<feature type="transmembrane region" description="Helical" evidence="1">
    <location>
        <begin position="97"/>
        <end position="114"/>
    </location>
</feature>
<evidence type="ECO:0000256" key="2">
    <source>
        <dbReference type="SAM" id="SignalP"/>
    </source>
</evidence>
<organism evidence="3 4">
    <name type="scientific">Tubulinosema ratisbonensis</name>
    <dbReference type="NCBI Taxonomy" id="291195"/>
    <lineage>
        <taxon>Eukaryota</taxon>
        <taxon>Fungi</taxon>
        <taxon>Fungi incertae sedis</taxon>
        <taxon>Microsporidia</taxon>
        <taxon>Tubulinosematoidea</taxon>
        <taxon>Tubulinosematidae</taxon>
        <taxon>Tubulinosema</taxon>
    </lineage>
</organism>
<feature type="signal peptide" evidence="2">
    <location>
        <begin position="1"/>
        <end position="19"/>
    </location>
</feature>
<feature type="transmembrane region" description="Helical" evidence="1">
    <location>
        <begin position="126"/>
        <end position="144"/>
    </location>
</feature>
<keyword evidence="1" id="KW-0472">Membrane</keyword>
<accession>A0A437ANM7</accession>
<feature type="chain" id="PRO_5019250364" evidence="2">
    <location>
        <begin position="20"/>
        <end position="146"/>
    </location>
</feature>
<dbReference type="VEuPathDB" id="MicrosporidiaDB:TUBRATIS_006980"/>
<keyword evidence="1" id="KW-1133">Transmembrane helix</keyword>
<dbReference type="Proteomes" id="UP000282876">
    <property type="component" value="Unassembled WGS sequence"/>
</dbReference>
<evidence type="ECO:0000313" key="3">
    <source>
        <dbReference type="EMBL" id="RVD92780.1"/>
    </source>
</evidence>